<dbReference type="PANTHER" id="PTHR15427">
    <property type="entry name" value="EMILIN ELASTIN MICROFIBRIL INTERFACE-LOCATED PROTEIN ELASTIN MICROFIBRIL INTERFACER"/>
    <property type="match status" value="1"/>
</dbReference>
<organism evidence="7 8">
    <name type="scientific">Branchiostoma floridae</name>
    <name type="common">Florida lancelet</name>
    <name type="synonym">Amphioxus</name>
    <dbReference type="NCBI Taxonomy" id="7739"/>
    <lineage>
        <taxon>Eukaryota</taxon>
        <taxon>Metazoa</taxon>
        <taxon>Chordata</taxon>
        <taxon>Cephalochordata</taxon>
        <taxon>Leptocardii</taxon>
        <taxon>Amphioxiformes</taxon>
        <taxon>Branchiostomatidae</taxon>
        <taxon>Branchiostoma</taxon>
    </lineage>
</organism>
<feature type="chain" id="PRO_5039940768" evidence="5">
    <location>
        <begin position="18"/>
        <end position="242"/>
    </location>
</feature>
<dbReference type="GeneID" id="118429457"/>
<dbReference type="InterPro" id="IPR001073">
    <property type="entry name" value="C1q_dom"/>
</dbReference>
<reference evidence="7" key="1">
    <citation type="journal article" date="2020" name="Nat. Ecol. Evol.">
        <title>Deeply conserved synteny resolves early events in vertebrate evolution.</title>
        <authorList>
            <person name="Simakov O."/>
            <person name="Marletaz F."/>
            <person name="Yue J.X."/>
            <person name="O'Connell B."/>
            <person name="Jenkins J."/>
            <person name="Brandt A."/>
            <person name="Calef R."/>
            <person name="Tung C.H."/>
            <person name="Huang T.K."/>
            <person name="Schmutz J."/>
            <person name="Satoh N."/>
            <person name="Yu J.K."/>
            <person name="Putnam N.H."/>
            <person name="Green R.E."/>
            <person name="Rokhsar D.S."/>
        </authorList>
    </citation>
    <scope>NUCLEOTIDE SEQUENCE [LARGE SCALE GENOMIC DNA]</scope>
    <source>
        <strain evidence="7">S238N-H82</strain>
    </source>
</reference>
<gene>
    <name evidence="8" type="primary">LOC118429457</name>
</gene>
<evidence type="ECO:0000256" key="2">
    <source>
        <dbReference type="ARBA" id="ARBA00022525"/>
    </source>
</evidence>
<dbReference type="SMART" id="SM00110">
    <property type="entry name" value="C1Q"/>
    <property type="match status" value="1"/>
</dbReference>
<evidence type="ECO:0000313" key="8">
    <source>
        <dbReference type="RefSeq" id="XP_035695835.1"/>
    </source>
</evidence>
<evidence type="ECO:0000313" key="7">
    <source>
        <dbReference type="Proteomes" id="UP000001554"/>
    </source>
</evidence>
<dbReference type="PANTHER" id="PTHR15427:SF50">
    <property type="entry name" value="COMPLEMENT C1Q TUMOR NECROSIS FACTOR-RELATED PROTEIN 2-LIKE"/>
    <property type="match status" value="1"/>
</dbReference>
<dbReference type="OMA" id="EHIFSVH"/>
<dbReference type="InterPro" id="IPR008160">
    <property type="entry name" value="Collagen"/>
</dbReference>
<protein>
    <submittedName>
        <fullName evidence="8">Complement C1q and tumor necrosis factor-related protein 9-like</fullName>
    </submittedName>
</protein>
<keyword evidence="3 5" id="KW-0732">Signal</keyword>
<evidence type="ECO:0000256" key="4">
    <source>
        <dbReference type="SAM" id="MobiDB-lite"/>
    </source>
</evidence>
<keyword evidence="7" id="KW-1185">Reference proteome</keyword>
<dbReference type="Proteomes" id="UP000001554">
    <property type="component" value="Chromosome 13"/>
</dbReference>
<dbReference type="RefSeq" id="XP_035695835.1">
    <property type="nucleotide sequence ID" value="XM_035839942.1"/>
</dbReference>
<dbReference type="PROSITE" id="PS50871">
    <property type="entry name" value="C1Q"/>
    <property type="match status" value="1"/>
</dbReference>
<reference evidence="8" key="2">
    <citation type="submission" date="2025-08" db="UniProtKB">
        <authorList>
            <consortium name="RefSeq"/>
        </authorList>
    </citation>
    <scope>IDENTIFICATION</scope>
    <source>
        <strain evidence="8">S238N-H82</strain>
        <tissue evidence="8">Testes</tissue>
    </source>
</reference>
<accession>A0A9J7M7T8</accession>
<evidence type="ECO:0000256" key="3">
    <source>
        <dbReference type="ARBA" id="ARBA00022729"/>
    </source>
</evidence>
<dbReference type="Pfam" id="PF01391">
    <property type="entry name" value="Collagen"/>
    <property type="match status" value="1"/>
</dbReference>
<dbReference type="SUPFAM" id="SSF49842">
    <property type="entry name" value="TNF-like"/>
    <property type="match status" value="1"/>
</dbReference>
<feature type="domain" description="C1q" evidence="6">
    <location>
        <begin position="102"/>
        <end position="242"/>
    </location>
</feature>
<dbReference type="OrthoDB" id="10070467at2759"/>
<keyword evidence="2" id="KW-0964">Secreted</keyword>
<evidence type="ECO:0000256" key="1">
    <source>
        <dbReference type="ARBA" id="ARBA00004613"/>
    </source>
</evidence>
<dbReference type="Gene3D" id="2.60.120.40">
    <property type="match status" value="1"/>
</dbReference>
<dbReference type="GO" id="GO:0005576">
    <property type="term" value="C:extracellular region"/>
    <property type="evidence" value="ECO:0007669"/>
    <property type="project" value="UniProtKB-SubCell"/>
</dbReference>
<dbReference type="AlphaFoldDB" id="A0A9J7M7T8"/>
<feature type="compositionally biased region" description="Low complexity" evidence="4">
    <location>
        <begin position="46"/>
        <end position="58"/>
    </location>
</feature>
<feature type="signal peptide" evidence="5">
    <location>
        <begin position="1"/>
        <end position="17"/>
    </location>
</feature>
<dbReference type="InterPro" id="IPR008983">
    <property type="entry name" value="Tumour_necrosis_fac-like_dom"/>
</dbReference>
<name>A0A9J7M7T8_BRAFL</name>
<dbReference type="KEGG" id="bfo:118429457"/>
<dbReference type="PRINTS" id="PR00007">
    <property type="entry name" value="COMPLEMNTC1Q"/>
</dbReference>
<comment type="subcellular location">
    <subcellularLocation>
        <location evidence="1">Secreted</location>
    </subcellularLocation>
</comment>
<proteinExistence type="predicted"/>
<dbReference type="Pfam" id="PF00386">
    <property type="entry name" value="C1q"/>
    <property type="match status" value="1"/>
</dbReference>
<dbReference type="InterPro" id="IPR050392">
    <property type="entry name" value="Collagen/C1q_domain"/>
</dbReference>
<sequence length="242" mass="25385">MKIAVLVSLLLVLRTFAALETDQDLVCSRQLNNSQNITVVAAPGAKGEPGTEGPQGPKGEPGEKAPRGAPGKLGPVGPAGEKGDEGEQGPAGEKGAPGTSPPAPPVVAFSVARTTKLERPSSHTVLTYNVILSNVGGAYNQETGKFVATVGGVYFFTFTGMTPSVPNVNFFVHLMKNGARMVGLFENNRGSPQHQSSSNSAILQLQPGDEVWVQLWSGRSLFSDGNRYLTFSGFLIATQTDT</sequence>
<feature type="region of interest" description="Disordered" evidence="4">
    <location>
        <begin position="39"/>
        <end position="105"/>
    </location>
</feature>
<evidence type="ECO:0000256" key="5">
    <source>
        <dbReference type="SAM" id="SignalP"/>
    </source>
</evidence>
<evidence type="ECO:0000259" key="6">
    <source>
        <dbReference type="PROSITE" id="PS50871"/>
    </source>
</evidence>